<sequence length="68" mass="8017">MLYIGFTILWIIHLLWVAFCICGGMKCFYDYYLFRYSIDIYLGLMFLVYAGVAIYDGVLSVQLFLSYL</sequence>
<dbReference type="Proteomes" id="UP000014701">
    <property type="component" value="Segment"/>
</dbReference>
<dbReference type="KEGG" id="vg:16511437"/>
<keyword evidence="1" id="KW-1133">Transmembrane helix</keyword>
<evidence type="ECO:0000313" key="3">
    <source>
        <dbReference type="Proteomes" id="UP000014701"/>
    </source>
</evidence>
<organism evidence="2 3">
    <name type="scientific">Bacillus phage phiNIT1</name>
    <dbReference type="NCBI Taxonomy" id="207656"/>
    <lineage>
        <taxon>Viruses</taxon>
        <taxon>Duplodnaviria</taxon>
        <taxon>Heunggongvirae</taxon>
        <taxon>Uroviricota</taxon>
        <taxon>Caudoviricetes</taxon>
        <taxon>Herelleviridae</taxon>
        <taxon>Bastillevirinae</taxon>
        <taxon>Nitunavirus</taxon>
        <taxon>Nitunavirus NIT1</taxon>
    </lineage>
</organism>
<protein>
    <submittedName>
        <fullName evidence="2">Uncharacterized protein</fullName>
    </submittedName>
</protein>
<dbReference type="RefSeq" id="YP_008318300.1">
    <property type="nucleotide sequence ID" value="NC_021856.1"/>
</dbReference>
<gene>
    <name evidence="2" type="primary">orf68a</name>
</gene>
<dbReference type="OrthoDB" id="35183at10239"/>
<proteinExistence type="predicted"/>
<feature type="transmembrane region" description="Helical" evidence="1">
    <location>
        <begin position="41"/>
        <end position="65"/>
    </location>
</feature>
<accession>S6B605</accession>
<reference evidence="2 3" key="1">
    <citation type="submission" date="2013-02" db="EMBL/GenBank/DDBJ databases">
        <title>phiNIT1 genome sequensing.</title>
        <authorList>
            <person name="Ozaki T."/>
            <person name="Kaneko J."/>
        </authorList>
    </citation>
    <scope>NUCLEOTIDE SEQUENCE [LARGE SCALE GENOMIC DNA]</scope>
    <source>
        <strain evidence="2">PhiNIT1</strain>
    </source>
</reference>
<evidence type="ECO:0000256" key="1">
    <source>
        <dbReference type="SAM" id="Phobius"/>
    </source>
</evidence>
<dbReference type="EMBL" id="AP013029">
    <property type="protein sequence ID" value="BAN59532.1"/>
    <property type="molecule type" value="Genomic_DNA"/>
</dbReference>
<keyword evidence="3" id="KW-1185">Reference proteome</keyword>
<dbReference type="GeneID" id="16511437"/>
<name>S6B605_9CAUD</name>
<feature type="transmembrane region" description="Helical" evidence="1">
    <location>
        <begin position="6"/>
        <end position="29"/>
    </location>
</feature>
<keyword evidence="1" id="KW-0472">Membrane</keyword>
<evidence type="ECO:0000313" key="2">
    <source>
        <dbReference type="EMBL" id="BAN59532.1"/>
    </source>
</evidence>
<keyword evidence="1" id="KW-0812">Transmembrane</keyword>